<name>A0A8T0A531_SILME</name>
<accession>A0A8T0A531</accession>
<gene>
    <name evidence="2" type="ORF">HF521_015605</name>
</gene>
<dbReference type="InterPro" id="IPR032675">
    <property type="entry name" value="LRR_dom_sf"/>
</dbReference>
<dbReference type="SUPFAM" id="SSF52047">
    <property type="entry name" value="RNI-like"/>
    <property type="match status" value="1"/>
</dbReference>
<organism evidence="2 3">
    <name type="scientific">Silurus meridionalis</name>
    <name type="common">Southern catfish</name>
    <name type="synonym">Silurus soldatovi meridionalis</name>
    <dbReference type="NCBI Taxonomy" id="175797"/>
    <lineage>
        <taxon>Eukaryota</taxon>
        <taxon>Metazoa</taxon>
        <taxon>Chordata</taxon>
        <taxon>Craniata</taxon>
        <taxon>Vertebrata</taxon>
        <taxon>Euteleostomi</taxon>
        <taxon>Actinopterygii</taxon>
        <taxon>Neopterygii</taxon>
        <taxon>Teleostei</taxon>
        <taxon>Ostariophysi</taxon>
        <taxon>Siluriformes</taxon>
        <taxon>Siluridae</taxon>
        <taxon>Silurus</taxon>
    </lineage>
</organism>
<evidence type="ECO:0000313" key="3">
    <source>
        <dbReference type="Proteomes" id="UP000606274"/>
    </source>
</evidence>
<dbReference type="PANTHER" id="PTHR31594:SF16">
    <property type="entry name" value="SI:CH211-281L24.3"/>
    <property type="match status" value="1"/>
</dbReference>
<feature type="chain" id="PRO_5035745073" evidence="1">
    <location>
        <begin position="23"/>
        <end position="1064"/>
    </location>
</feature>
<proteinExistence type="predicted"/>
<evidence type="ECO:0000256" key="1">
    <source>
        <dbReference type="SAM" id="SignalP"/>
    </source>
</evidence>
<protein>
    <submittedName>
        <fullName evidence="2">Uncharacterized protein</fullName>
    </submittedName>
</protein>
<reference evidence="2" key="1">
    <citation type="submission" date="2020-08" db="EMBL/GenBank/DDBJ databases">
        <title>Chromosome-level assembly of Southern catfish (Silurus meridionalis) provides insights into visual adaptation to the nocturnal and benthic lifestyles.</title>
        <authorList>
            <person name="Zhang Y."/>
            <person name="Wang D."/>
            <person name="Peng Z."/>
        </authorList>
    </citation>
    <scope>NUCLEOTIDE SEQUENCE</scope>
    <source>
        <strain evidence="2">SWU-2019-XX</strain>
        <tissue evidence="2">Muscle</tissue>
    </source>
</reference>
<comment type="caution">
    <text evidence="2">The sequence shown here is derived from an EMBL/GenBank/DDBJ whole genome shotgun (WGS) entry which is preliminary data.</text>
</comment>
<evidence type="ECO:0000313" key="2">
    <source>
        <dbReference type="EMBL" id="KAF7686243.1"/>
    </source>
</evidence>
<dbReference type="PANTHER" id="PTHR31594">
    <property type="entry name" value="AIG1-TYPE G DOMAIN-CONTAINING PROTEIN"/>
    <property type="match status" value="1"/>
</dbReference>
<dbReference type="InterPro" id="IPR052090">
    <property type="entry name" value="Cytolytic_pore-forming_toxin"/>
</dbReference>
<keyword evidence="3" id="KW-1185">Reference proteome</keyword>
<dbReference type="EMBL" id="JABFDY010000029">
    <property type="protein sequence ID" value="KAF7686243.1"/>
    <property type="molecule type" value="Genomic_DNA"/>
</dbReference>
<feature type="signal peptide" evidence="1">
    <location>
        <begin position="1"/>
        <end position="22"/>
    </location>
</feature>
<sequence length="1064" mass="122066">MSTIILQRLVVVITTLSMRSEGNDSDAHWCLDTDPTYLLAEVLKLQTQKKPVELRDSTDEESEVRSFLQCLPYIPELRFNVFKSKHGTEEQNKRFKKFTLDLCLQAALHQPQNIRETVEKVTAYDDEEQSDFLLELFSHVKQYESKTGSSVHPALLPVYQSVSYWSINLSERKVSLLLEVLKLQTQKTEVDLRDCTDEESEVINFLQCLPYISQLRFNQFESKHGKKGQEKRLRKFKMDLCLQAALHQPHNIQQTVEKVIAYDYEEQSDFLLDLYSHVKQYESETGSSVLPALLPVYQSVPDVWSINLSEREVSVFLEVLKLQTQKKPVELRDCTDKESEVKSFLQCLPYISQLRFNSDSASIWILQCLPYISQFRLNSDSASICFLLNLSIAAVDCQSYKGENFTELLASVCSYNTFPFGVEFHGFQEKQSDFLLDLYFHVKQYESETGSSVLPAFLPVYQSGPDVWSINISERNISLLLEVLKLQTQKKPVVLRHYTDEESEVRSFLQCLRYISQLRCGENLTTRLIKAVVENAEDTELVKDFFAATDSIFIIDWVLSTRECRAVGKVLKVSDSNLKLTLTPRGISLRGLRLLFSHRTHLQKLCLSGRVVQRMVQAFRAVRSCASVVIDELCMDLNSITPNKTITYLSSLCSLLNIWTVHCVNLSKCRIDAHSLISLMCHPGHLQIRLSKETLQKFTDLLCEQRVCRINVNIRKSKIEYNDVRQILPLLSEVQFKRLNPLVLLSVIREIYETRSADCVSSLLSSTHSCINLSNTELDSYHSTALHFTFQHSTSVCLNLLWTSIQEEDLMKILPLFNRVSQLSVDRVLLLKMLHCCSKSDLQKGAARAVFSALKNRLDFSCSIGLDLTTETQDNVLYLSTEDCRDISTAIQNSHQLTELILKDCQIEDAALDLFFPVLHTVRLRCSKPLLIQFLALLHVVNESECVRHVRSLSQALDGEMDLSETPLDLQACRSLTLFLEFTEGLSELDLSHCKLSEHGLELLFPHLHKTAVLDLSHNAIDDYLAGRIYTIVSTSSNIQTVRLFNNRITRKEHFQKDKRFEIW</sequence>
<dbReference type="Gene3D" id="1.20.58.1200">
    <property type="entry name" value="RNA silencing suppressor P21, N-terminal domain"/>
    <property type="match status" value="4"/>
</dbReference>
<keyword evidence="1" id="KW-0732">Signal</keyword>
<dbReference type="Proteomes" id="UP000606274">
    <property type="component" value="Unassembled WGS sequence"/>
</dbReference>
<dbReference type="Gene3D" id="3.80.10.10">
    <property type="entry name" value="Ribonuclease Inhibitor"/>
    <property type="match status" value="1"/>
</dbReference>
<dbReference type="AlphaFoldDB" id="A0A8T0A531"/>